<proteinExistence type="predicted"/>
<dbReference type="Gene3D" id="1.10.238.160">
    <property type="match status" value="1"/>
</dbReference>
<name>A0A1D9GQN8_9GAMM</name>
<reference evidence="1 2" key="1">
    <citation type="submission" date="2016-10" db="EMBL/GenBank/DDBJ databases">
        <title>Marinobacter salinus sp. nov., a moderately halophilic bacterium isolated from a tidal flat environment.</title>
        <authorList>
            <person name="Park S.-J."/>
        </authorList>
    </citation>
    <scope>NUCLEOTIDE SEQUENCE [LARGE SCALE GENOMIC DNA]</scope>
    <source>
        <strain evidence="1 2">Hb8</strain>
    </source>
</reference>
<dbReference type="InterPro" id="IPR009061">
    <property type="entry name" value="DNA-bd_dom_put_sf"/>
</dbReference>
<keyword evidence="2" id="KW-1185">Reference proteome</keyword>
<sequence>MKILRLKDVIEKTGLARSTIYKYVCAGTFPKPIPLGGRSVGWVDAEVHRWITERIENRDIQNHPMNRNSVA</sequence>
<dbReference type="Proteomes" id="UP000177445">
    <property type="component" value="Chromosome"/>
</dbReference>
<dbReference type="SUPFAM" id="SSF46955">
    <property type="entry name" value="Putative DNA-binding domain"/>
    <property type="match status" value="1"/>
</dbReference>
<gene>
    <name evidence="1" type="ORF">BKP64_18175</name>
</gene>
<dbReference type="EMBL" id="CP017715">
    <property type="protein sequence ID" value="AOY89936.1"/>
    <property type="molecule type" value="Genomic_DNA"/>
</dbReference>
<evidence type="ECO:0000313" key="2">
    <source>
        <dbReference type="Proteomes" id="UP000177445"/>
    </source>
</evidence>
<protein>
    <submittedName>
        <fullName evidence="1">AlpA family transcriptional regulator</fullName>
    </submittedName>
</protein>
<dbReference type="KEGG" id="msq:BKP64_18175"/>
<evidence type="ECO:0000313" key="1">
    <source>
        <dbReference type="EMBL" id="AOY89936.1"/>
    </source>
</evidence>
<organism evidence="1 2">
    <name type="scientific">Marinobacter salinus</name>
    <dbReference type="NCBI Taxonomy" id="1874317"/>
    <lineage>
        <taxon>Bacteria</taxon>
        <taxon>Pseudomonadati</taxon>
        <taxon>Pseudomonadota</taxon>
        <taxon>Gammaproteobacteria</taxon>
        <taxon>Pseudomonadales</taxon>
        <taxon>Marinobacteraceae</taxon>
        <taxon>Marinobacter</taxon>
    </lineage>
</organism>
<dbReference type="OrthoDB" id="8455288at2"/>
<accession>A0A1D9GQN8</accession>
<dbReference type="PANTHER" id="PTHR36154:SF1">
    <property type="entry name" value="DNA-BINDING TRANSCRIPTIONAL ACTIVATOR ALPA"/>
    <property type="match status" value="1"/>
</dbReference>
<dbReference type="STRING" id="1874317.BKP64_18175"/>
<dbReference type="PANTHER" id="PTHR36154">
    <property type="entry name" value="DNA-BINDING TRANSCRIPTIONAL ACTIVATOR ALPA"/>
    <property type="match status" value="1"/>
</dbReference>
<dbReference type="Pfam" id="PF05930">
    <property type="entry name" value="Phage_AlpA"/>
    <property type="match status" value="1"/>
</dbReference>
<dbReference type="InterPro" id="IPR010260">
    <property type="entry name" value="AlpA"/>
</dbReference>
<dbReference type="AlphaFoldDB" id="A0A1D9GQN8"/>
<dbReference type="InterPro" id="IPR052931">
    <property type="entry name" value="Prophage_regulatory_activator"/>
</dbReference>
<dbReference type="RefSeq" id="WP_070973188.1">
    <property type="nucleotide sequence ID" value="NZ_CP017715.1"/>
</dbReference>